<accession>A0A2J6TB35</accession>
<keyword evidence="1" id="KW-0732">Signal</keyword>
<dbReference type="EMBL" id="KZ613791">
    <property type="protein sequence ID" value="PMD60178.1"/>
    <property type="molecule type" value="Genomic_DNA"/>
</dbReference>
<feature type="signal peptide" evidence="1">
    <location>
        <begin position="1"/>
        <end position="19"/>
    </location>
</feature>
<reference evidence="2 3" key="1">
    <citation type="submission" date="2016-04" db="EMBL/GenBank/DDBJ databases">
        <title>A degradative enzymes factory behind the ericoid mycorrhizal symbiosis.</title>
        <authorList>
            <consortium name="DOE Joint Genome Institute"/>
            <person name="Martino E."/>
            <person name="Morin E."/>
            <person name="Grelet G."/>
            <person name="Kuo A."/>
            <person name="Kohler A."/>
            <person name="Daghino S."/>
            <person name="Barry K."/>
            <person name="Choi C."/>
            <person name="Cichocki N."/>
            <person name="Clum A."/>
            <person name="Copeland A."/>
            <person name="Hainaut M."/>
            <person name="Haridas S."/>
            <person name="Labutti K."/>
            <person name="Lindquist E."/>
            <person name="Lipzen A."/>
            <person name="Khouja H.-R."/>
            <person name="Murat C."/>
            <person name="Ohm R."/>
            <person name="Olson A."/>
            <person name="Spatafora J."/>
            <person name="Veneault-Fourrey C."/>
            <person name="Henrissat B."/>
            <person name="Grigoriev I."/>
            <person name="Martin F."/>
            <person name="Perotto S."/>
        </authorList>
    </citation>
    <scope>NUCLEOTIDE SEQUENCE [LARGE SCALE GENOMIC DNA]</scope>
    <source>
        <strain evidence="2 3">E</strain>
    </source>
</reference>
<evidence type="ECO:0000313" key="3">
    <source>
        <dbReference type="Proteomes" id="UP000235371"/>
    </source>
</evidence>
<protein>
    <recommendedName>
        <fullName evidence="4">AA1-like domain-containing protein</fullName>
    </recommendedName>
</protein>
<gene>
    <name evidence="2" type="ORF">K444DRAFT_612798</name>
</gene>
<organism evidence="2 3">
    <name type="scientific">Hyaloscypha bicolor E</name>
    <dbReference type="NCBI Taxonomy" id="1095630"/>
    <lineage>
        <taxon>Eukaryota</taxon>
        <taxon>Fungi</taxon>
        <taxon>Dikarya</taxon>
        <taxon>Ascomycota</taxon>
        <taxon>Pezizomycotina</taxon>
        <taxon>Leotiomycetes</taxon>
        <taxon>Helotiales</taxon>
        <taxon>Hyaloscyphaceae</taxon>
        <taxon>Hyaloscypha</taxon>
        <taxon>Hyaloscypha bicolor</taxon>
    </lineage>
</organism>
<sequence>MKFTTSLVAAATLLTTALGAPTGISARDAQQTWTITDFTISNNTDNLSSKFNFNIVDSANSSTPCYIANAYPTGTSIDARCAAPGDNGPTSNSTNPYSISWYYDSYSDQAIMEVFTYVQAAVFLYPRASTMLEGVTEDDVGPNTARWLPVG</sequence>
<evidence type="ECO:0000256" key="1">
    <source>
        <dbReference type="SAM" id="SignalP"/>
    </source>
</evidence>
<evidence type="ECO:0000313" key="2">
    <source>
        <dbReference type="EMBL" id="PMD60178.1"/>
    </source>
</evidence>
<feature type="chain" id="PRO_5014349861" description="AA1-like domain-containing protein" evidence="1">
    <location>
        <begin position="20"/>
        <end position="151"/>
    </location>
</feature>
<name>A0A2J6TB35_9HELO</name>
<dbReference type="AlphaFoldDB" id="A0A2J6TB35"/>
<evidence type="ECO:0008006" key="4">
    <source>
        <dbReference type="Google" id="ProtNLM"/>
    </source>
</evidence>
<keyword evidence="3" id="KW-1185">Reference proteome</keyword>
<proteinExistence type="predicted"/>
<dbReference type="Proteomes" id="UP000235371">
    <property type="component" value="Unassembled WGS sequence"/>
</dbReference>
<dbReference type="RefSeq" id="XP_024737082.1">
    <property type="nucleotide sequence ID" value="XM_024880210.1"/>
</dbReference>
<dbReference type="InParanoid" id="A0A2J6TB35"/>
<dbReference type="GeneID" id="36588287"/>
<dbReference type="OrthoDB" id="3527163at2759"/>